<comment type="similarity">
    <text evidence="1 2">Belongs to the outer membrane factor (OMF) (TC 1.B.17) family.</text>
</comment>
<evidence type="ECO:0008006" key="6">
    <source>
        <dbReference type="Google" id="ProtNLM"/>
    </source>
</evidence>
<keyword evidence="2" id="KW-0812">Transmembrane</keyword>
<keyword evidence="5" id="KW-1185">Reference proteome</keyword>
<dbReference type="GO" id="GO:0015562">
    <property type="term" value="F:efflux transmembrane transporter activity"/>
    <property type="evidence" value="ECO:0007669"/>
    <property type="project" value="InterPro"/>
</dbReference>
<dbReference type="KEGG" id="lfa:LFA_3426"/>
<dbReference type="Gene3D" id="2.20.200.10">
    <property type="entry name" value="Outer membrane efflux proteins (OEP)"/>
    <property type="match status" value="1"/>
</dbReference>
<dbReference type="InterPro" id="IPR010131">
    <property type="entry name" value="MdtP/NodT-like"/>
</dbReference>
<evidence type="ECO:0000313" key="4">
    <source>
        <dbReference type="EMBL" id="CEG58758.1"/>
    </source>
</evidence>
<dbReference type="Gene3D" id="1.20.1600.10">
    <property type="entry name" value="Outer membrane efflux proteins (OEP)"/>
    <property type="match status" value="1"/>
</dbReference>
<evidence type="ECO:0000256" key="1">
    <source>
        <dbReference type="ARBA" id="ARBA00007613"/>
    </source>
</evidence>
<protein>
    <recommendedName>
        <fullName evidence="6">Outer membrane efflux protein</fullName>
    </recommendedName>
</protein>
<dbReference type="RefSeq" id="WP_045097005.1">
    <property type="nucleotide sequence ID" value="NZ_LN614827.1"/>
</dbReference>
<name>A0A098G8F0_9GAMM</name>
<dbReference type="AlphaFoldDB" id="A0A098G8F0"/>
<dbReference type="PANTHER" id="PTHR30203:SF33">
    <property type="entry name" value="BLR4455 PROTEIN"/>
    <property type="match status" value="1"/>
</dbReference>
<dbReference type="InterPro" id="IPR003423">
    <property type="entry name" value="OMP_efflux"/>
</dbReference>
<dbReference type="EMBL" id="LN614827">
    <property type="protein sequence ID" value="CEG58758.1"/>
    <property type="molecule type" value="Genomic_DNA"/>
</dbReference>
<feature type="signal peptide" evidence="2">
    <location>
        <begin position="1"/>
        <end position="20"/>
    </location>
</feature>
<dbReference type="GO" id="GO:0009279">
    <property type="term" value="C:cell outer membrane"/>
    <property type="evidence" value="ECO:0007669"/>
    <property type="project" value="UniProtKB-SubCell"/>
</dbReference>
<keyword evidence="3" id="KW-0175">Coiled coil</keyword>
<dbReference type="HOGENOM" id="CLU_012817_13_1_6"/>
<gene>
    <name evidence="4" type="ORF">LFA_3426</name>
</gene>
<evidence type="ECO:0000256" key="2">
    <source>
        <dbReference type="RuleBase" id="RU362097"/>
    </source>
</evidence>
<evidence type="ECO:0000313" key="5">
    <source>
        <dbReference type="Proteomes" id="UP000032430"/>
    </source>
</evidence>
<feature type="chain" id="PRO_5001433547" description="Outer membrane efflux protein" evidence="2">
    <location>
        <begin position="21"/>
        <end position="491"/>
    </location>
</feature>
<keyword evidence="2" id="KW-0449">Lipoprotein</keyword>
<evidence type="ECO:0000256" key="3">
    <source>
        <dbReference type="SAM" id="Coils"/>
    </source>
</evidence>
<sequence length="491" mass="53656">MRKIAALATLAFALNSCNLAPTYQRPFMPVPDHFKETGKWVPVKIAPPQGTPGPWWLVFHDRTLNELEENIIPANQDLKAAFARYQEASALAQVARAALFPTIEAISNASRQKTSVTMANPSTMPIYNNYLLGADLDYEIDVWGSVRNAVKQGKALAKASEADLAAATLSLHAALANNYFSLRAADESQRILDTTVVAYQKALYLTKQRHKGGAAPIADVDEAETQLENAKTMAADIRLQRAQLEHAIAILIGKFPADFSLPPGKLPRDYISVSPDLPSTLLERRPDIVAAELRVEAANANIGIARAAFFPQFNLSGILGVQSKTLSNLFSKPSLFWAIGPATSLSLIQPTASMILFDGGKLSGLLRQANASYFETVANYRQTVLTAVQEVEDYLVAIRQLDKEKRTAIAATKAAQRALVQSKYRYIGGVITFLEVVVVENTALQTELAEVNIRLRRQTASVQLIKALGGGWFITPPDKPKAHQHKQKSLS</sequence>
<organism evidence="4 5">
    <name type="scientific">Legionella fallonii LLAP-10</name>
    <dbReference type="NCBI Taxonomy" id="1212491"/>
    <lineage>
        <taxon>Bacteria</taxon>
        <taxon>Pseudomonadati</taxon>
        <taxon>Pseudomonadota</taxon>
        <taxon>Gammaproteobacteria</taxon>
        <taxon>Legionellales</taxon>
        <taxon>Legionellaceae</taxon>
        <taxon>Legionella</taxon>
    </lineage>
</organism>
<dbReference type="Proteomes" id="UP000032430">
    <property type="component" value="Chromosome I"/>
</dbReference>
<keyword evidence="2" id="KW-0564">Palmitate</keyword>
<dbReference type="STRING" id="1212491.LFA_3426"/>
<dbReference type="OrthoDB" id="9770517at2"/>
<reference evidence="5" key="1">
    <citation type="submission" date="2014-09" db="EMBL/GenBank/DDBJ databases">
        <authorList>
            <person name="Gomez-Valero L."/>
        </authorList>
    </citation>
    <scope>NUCLEOTIDE SEQUENCE [LARGE SCALE GENOMIC DNA]</scope>
    <source>
        <strain evidence="5">ATCC700992</strain>
    </source>
</reference>
<accession>A0A098G8F0</accession>
<dbReference type="NCBIfam" id="TIGR01845">
    <property type="entry name" value="outer_NodT"/>
    <property type="match status" value="1"/>
</dbReference>
<comment type="subcellular location">
    <subcellularLocation>
        <location evidence="2">Cell outer membrane</location>
        <topology evidence="2">Lipid-anchor</topology>
    </subcellularLocation>
</comment>
<feature type="coiled-coil region" evidence="3">
    <location>
        <begin position="220"/>
        <end position="247"/>
    </location>
</feature>
<dbReference type="SUPFAM" id="SSF56954">
    <property type="entry name" value="Outer membrane efflux proteins (OEP)"/>
    <property type="match status" value="1"/>
</dbReference>
<keyword evidence="2" id="KW-0732">Signal</keyword>
<keyword evidence="2" id="KW-0472">Membrane</keyword>
<keyword evidence="2" id="KW-1134">Transmembrane beta strand</keyword>
<proteinExistence type="inferred from homology"/>
<dbReference type="Pfam" id="PF02321">
    <property type="entry name" value="OEP"/>
    <property type="match status" value="2"/>
</dbReference>
<dbReference type="PANTHER" id="PTHR30203">
    <property type="entry name" value="OUTER MEMBRANE CATION EFFLUX PROTEIN"/>
    <property type="match status" value="1"/>
</dbReference>